<protein>
    <submittedName>
        <fullName evidence="1">Beta-lactamase family protein</fullName>
    </submittedName>
</protein>
<evidence type="ECO:0000313" key="1">
    <source>
        <dbReference type="EMBL" id="KAL0938621.1"/>
    </source>
</evidence>
<reference evidence="1 2" key="1">
    <citation type="journal article" date="2020" name="Phytopathology">
        <title>Genome Sequence Resources of Colletotrichum truncatum, C. plurivorum, C. musicola, and C. sojae: Four Species Pathogenic to Soybean (Glycine max).</title>
        <authorList>
            <person name="Rogerio F."/>
            <person name="Boufleur T.R."/>
            <person name="Ciampi-Guillardi M."/>
            <person name="Sukno S.A."/>
            <person name="Thon M.R."/>
            <person name="Massola Junior N.S."/>
            <person name="Baroncelli R."/>
        </authorList>
    </citation>
    <scope>NUCLEOTIDE SEQUENCE [LARGE SCALE GENOMIC DNA]</scope>
    <source>
        <strain evidence="1 2">CMES1059</strain>
    </source>
</reference>
<dbReference type="Proteomes" id="UP000805649">
    <property type="component" value="Unassembled WGS sequence"/>
</dbReference>
<keyword evidence="2" id="KW-1185">Reference proteome</keyword>
<evidence type="ECO:0000313" key="2">
    <source>
        <dbReference type="Proteomes" id="UP000805649"/>
    </source>
</evidence>
<dbReference type="EMBL" id="VUJX02000003">
    <property type="protein sequence ID" value="KAL0938621.1"/>
    <property type="molecule type" value="Genomic_DNA"/>
</dbReference>
<name>A0ACC3Z3E5_COLTU</name>
<gene>
    <name evidence="1" type="ORF">CTRU02_205231</name>
</gene>
<sequence>MSTHNVGLVMKSIIDEYTSGDKQRIPGIVYCAVGKDGVPIFQHASGKKGLSSNLPMTLDTTFWLVSFTKLITSIACMQCVERGLLLLDDAEHLETLAPELRDVKVLQRTPEDGFEYVEKEGRITLRMLLNHTAGFGYAFEDSKLAEVSRPVGLDDFSCDRLDTINRPLVNQPGTTFQYGTSMDWVGIIIERVSGHSLESYFQSYILGPLNITSISFRPSDEAKSGLAHMHQRDLNDNVYEIDHIYKKPLMAKNDEEREQIYCAGGHGCFGKPADYARIIALLLNDGTDAKTGAQLLKTSTVEEMFRDQIVDKPRFSNEFVPVSKPNLARPTPLSPMPENHTEGWGLSFSLSHWQSPTGRASGSGSWEGLANLYWFADRKNKLGGLIATQIAPFGGKFSMPLLLNIGFTDREVRKILM</sequence>
<comment type="caution">
    <text evidence="1">The sequence shown here is derived from an EMBL/GenBank/DDBJ whole genome shotgun (WGS) entry which is preliminary data.</text>
</comment>
<organism evidence="1 2">
    <name type="scientific">Colletotrichum truncatum</name>
    <name type="common">Anthracnose fungus</name>
    <name type="synonym">Colletotrichum capsici</name>
    <dbReference type="NCBI Taxonomy" id="5467"/>
    <lineage>
        <taxon>Eukaryota</taxon>
        <taxon>Fungi</taxon>
        <taxon>Dikarya</taxon>
        <taxon>Ascomycota</taxon>
        <taxon>Pezizomycotina</taxon>
        <taxon>Sordariomycetes</taxon>
        <taxon>Hypocreomycetidae</taxon>
        <taxon>Glomerellales</taxon>
        <taxon>Glomerellaceae</taxon>
        <taxon>Colletotrichum</taxon>
        <taxon>Colletotrichum truncatum species complex</taxon>
    </lineage>
</organism>
<accession>A0ACC3Z3E5</accession>
<proteinExistence type="predicted"/>